<sequence>MSLYTSSMNSSESNRYRLRMWVDEDYNPQGDGGNLEFSLKINVYGKDGLSMEDRMMMGYDSSNPSDFHTDEYKSKITSIVTKGDTVIPEGVIESWDISEKQNGSVIAYAEDDGTGAGTYKVTIGGEGKIIANYDMSSYFSGFSNITSINLMYLDTSITTNMSRLFFQSSNLKEIMLDNLETSKVTNMSYMFTQNKYLFELNLSNFDTSNVTNFFDMFAKNTNMTEILVTRNTWTIPNSAIRDSGVTDFTYV</sequence>
<name>A0A9D1DV56_9FIRM</name>
<comment type="caution">
    <text evidence="1">The sequence shown here is derived from an EMBL/GenBank/DDBJ whole genome shotgun (WGS) entry which is preliminary data.</text>
</comment>
<protein>
    <submittedName>
        <fullName evidence="1">BspA family leucine-rich repeat surface protein</fullName>
    </submittedName>
</protein>
<dbReference type="Pfam" id="PF03382">
    <property type="entry name" value="DUF285"/>
    <property type="match status" value="1"/>
</dbReference>
<evidence type="ECO:0000313" key="2">
    <source>
        <dbReference type="Proteomes" id="UP000824232"/>
    </source>
</evidence>
<organism evidence="1 2">
    <name type="scientific">Candidatus Onthousia excrementipullorum</name>
    <dbReference type="NCBI Taxonomy" id="2840884"/>
    <lineage>
        <taxon>Bacteria</taxon>
        <taxon>Bacillati</taxon>
        <taxon>Bacillota</taxon>
        <taxon>Bacilli</taxon>
        <taxon>Candidatus Onthousia</taxon>
    </lineage>
</organism>
<dbReference type="NCBIfam" id="TIGR02167">
    <property type="entry name" value="Liste_lipo_26"/>
    <property type="match status" value="2"/>
</dbReference>
<dbReference type="InterPro" id="IPR005046">
    <property type="entry name" value="DUF285"/>
</dbReference>
<proteinExistence type="predicted"/>
<dbReference type="AlphaFoldDB" id="A0A9D1DV56"/>
<accession>A0A9D1DV56</accession>
<dbReference type="Proteomes" id="UP000824232">
    <property type="component" value="Unassembled WGS sequence"/>
</dbReference>
<dbReference type="EMBL" id="DVHC01000052">
    <property type="protein sequence ID" value="HIR59389.1"/>
    <property type="molecule type" value="Genomic_DNA"/>
</dbReference>
<dbReference type="InterPro" id="IPR032675">
    <property type="entry name" value="LRR_dom_sf"/>
</dbReference>
<reference evidence="1" key="1">
    <citation type="submission" date="2020-10" db="EMBL/GenBank/DDBJ databases">
        <authorList>
            <person name="Gilroy R."/>
        </authorList>
    </citation>
    <scope>NUCLEOTIDE SEQUENCE</scope>
    <source>
        <strain evidence="1">CHK184-20233</strain>
    </source>
</reference>
<reference evidence="1" key="2">
    <citation type="journal article" date="2021" name="PeerJ">
        <title>Extensive microbial diversity within the chicken gut microbiome revealed by metagenomics and culture.</title>
        <authorList>
            <person name="Gilroy R."/>
            <person name="Ravi A."/>
            <person name="Getino M."/>
            <person name="Pursley I."/>
            <person name="Horton D.L."/>
            <person name="Alikhan N.F."/>
            <person name="Baker D."/>
            <person name="Gharbi K."/>
            <person name="Hall N."/>
            <person name="Watson M."/>
            <person name="Adriaenssens E.M."/>
            <person name="Foster-Nyarko E."/>
            <person name="Jarju S."/>
            <person name="Secka A."/>
            <person name="Antonio M."/>
            <person name="Oren A."/>
            <person name="Chaudhuri R.R."/>
            <person name="La Ragione R."/>
            <person name="Hildebrand F."/>
            <person name="Pallen M.J."/>
        </authorList>
    </citation>
    <scope>NUCLEOTIDE SEQUENCE</scope>
    <source>
        <strain evidence="1">CHK184-20233</strain>
    </source>
</reference>
<evidence type="ECO:0000313" key="1">
    <source>
        <dbReference type="EMBL" id="HIR59389.1"/>
    </source>
</evidence>
<dbReference type="Gene3D" id="3.80.10.10">
    <property type="entry name" value="Ribonuclease Inhibitor"/>
    <property type="match status" value="1"/>
</dbReference>
<dbReference type="InterPro" id="IPR011889">
    <property type="entry name" value="Liste_lipo_26"/>
</dbReference>
<dbReference type="SUPFAM" id="SSF52047">
    <property type="entry name" value="RNI-like"/>
    <property type="match status" value="1"/>
</dbReference>
<gene>
    <name evidence="1" type="ORF">IAB38_04995</name>
</gene>